<protein>
    <recommendedName>
        <fullName evidence="2">HTH CENPB-type domain-containing protein</fullName>
    </recommendedName>
</protein>
<dbReference type="GO" id="GO:0003677">
    <property type="term" value="F:DNA binding"/>
    <property type="evidence" value="ECO:0007669"/>
    <property type="project" value="UniProtKB-KW"/>
</dbReference>
<proteinExistence type="predicted"/>
<dbReference type="InterPro" id="IPR006600">
    <property type="entry name" value="HTH_CenpB_DNA-bd_dom"/>
</dbReference>
<evidence type="ECO:0000313" key="4">
    <source>
        <dbReference type="Proteomes" id="UP000285712"/>
    </source>
</evidence>
<dbReference type="SUPFAM" id="SSF46689">
    <property type="entry name" value="Homeodomain-like"/>
    <property type="match status" value="1"/>
</dbReference>
<dbReference type="EMBL" id="QUTG01005715">
    <property type="protein sequence ID" value="RHY85131.1"/>
    <property type="molecule type" value="Genomic_DNA"/>
</dbReference>
<organism evidence="3 4">
    <name type="scientific">Aphanomyces astaci</name>
    <name type="common">Crayfish plague agent</name>
    <dbReference type="NCBI Taxonomy" id="112090"/>
    <lineage>
        <taxon>Eukaryota</taxon>
        <taxon>Sar</taxon>
        <taxon>Stramenopiles</taxon>
        <taxon>Oomycota</taxon>
        <taxon>Saprolegniomycetes</taxon>
        <taxon>Saprolegniales</taxon>
        <taxon>Verrucalvaceae</taxon>
        <taxon>Aphanomyces</taxon>
    </lineage>
</organism>
<gene>
    <name evidence="3" type="ORF">DYB35_009366</name>
</gene>
<reference evidence="3 4" key="1">
    <citation type="submission" date="2018-08" db="EMBL/GenBank/DDBJ databases">
        <title>Aphanomyces genome sequencing and annotation.</title>
        <authorList>
            <person name="Minardi D."/>
            <person name="Oidtmann B."/>
            <person name="Van Der Giezen M."/>
            <person name="Studholme D.J."/>
        </authorList>
    </citation>
    <scope>NUCLEOTIDE SEQUENCE [LARGE SCALE GENOMIC DNA]</scope>
    <source>
        <strain evidence="3 4">Sv</strain>
    </source>
</reference>
<sequence>MLVRWAHDMHKDGVPVTHAMLQLMALEATVDEGYSENEFKAGWHWMVVFKRRQKLSLRARSRVGQDSNEEDIATRQEFSQHVRDLMGEHGVDVVYNADLTAVECEYLPTKTINDVGEKTEWVKCGGKTKE</sequence>
<dbReference type="AlphaFoldDB" id="A0A3R6ZBD5"/>
<evidence type="ECO:0000256" key="1">
    <source>
        <dbReference type="ARBA" id="ARBA00023125"/>
    </source>
</evidence>
<accession>A0A3R6ZBD5</accession>
<keyword evidence="1" id="KW-0238">DNA-binding</keyword>
<dbReference type="Pfam" id="PF03221">
    <property type="entry name" value="HTH_Tnp_Tc5"/>
    <property type="match status" value="1"/>
</dbReference>
<dbReference type="Gene3D" id="1.10.10.60">
    <property type="entry name" value="Homeodomain-like"/>
    <property type="match status" value="1"/>
</dbReference>
<feature type="domain" description="HTH CENPB-type" evidence="2">
    <location>
        <begin position="1"/>
        <end position="59"/>
    </location>
</feature>
<evidence type="ECO:0000313" key="3">
    <source>
        <dbReference type="EMBL" id="RHY85131.1"/>
    </source>
</evidence>
<dbReference type="InterPro" id="IPR009057">
    <property type="entry name" value="Homeodomain-like_sf"/>
</dbReference>
<evidence type="ECO:0000259" key="2">
    <source>
        <dbReference type="PROSITE" id="PS51253"/>
    </source>
</evidence>
<dbReference type="Proteomes" id="UP000285712">
    <property type="component" value="Unassembled WGS sequence"/>
</dbReference>
<comment type="caution">
    <text evidence="3">The sequence shown here is derived from an EMBL/GenBank/DDBJ whole genome shotgun (WGS) entry which is preliminary data.</text>
</comment>
<dbReference type="PROSITE" id="PS51253">
    <property type="entry name" value="HTH_CENPB"/>
    <property type="match status" value="1"/>
</dbReference>
<name>A0A3R6ZBD5_APHAT</name>